<dbReference type="Proteomes" id="UP001390339">
    <property type="component" value="Unassembled WGS sequence"/>
</dbReference>
<keyword evidence="3" id="KW-1185">Reference proteome</keyword>
<evidence type="ECO:0000313" key="3">
    <source>
        <dbReference type="Proteomes" id="UP001390339"/>
    </source>
</evidence>
<dbReference type="Pfam" id="PF01928">
    <property type="entry name" value="CYTH"/>
    <property type="match status" value="1"/>
</dbReference>
<feature type="domain" description="CYTH" evidence="1">
    <location>
        <begin position="53"/>
        <end position="188"/>
    </location>
</feature>
<protein>
    <submittedName>
        <fullName evidence="2">CYTH-like domain-containing protein</fullName>
    </submittedName>
</protein>
<evidence type="ECO:0000259" key="1">
    <source>
        <dbReference type="Pfam" id="PF01928"/>
    </source>
</evidence>
<dbReference type="InterPro" id="IPR039582">
    <property type="entry name" value="THTPA"/>
</dbReference>
<comment type="caution">
    <text evidence="2">The sequence shown here is derived from an EMBL/GenBank/DDBJ whole genome shotgun (WGS) entry which is preliminary data.</text>
</comment>
<gene>
    <name evidence="2" type="ORF">PGQ11_010286</name>
</gene>
<dbReference type="PANTHER" id="PTHR14586">
    <property type="entry name" value="THIAMINE-TRIPHOSPHATASE"/>
    <property type="match status" value="1"/>
</dbReference>
<organism evidence="2 3">
    <name type="scientific">Apiospora arundinis</name>
    <dbReference type="NCBI Taxonomy" id="335852"/>
    <lineage>
        <taxon>Eukaryota</taxon>
        <taxon>Fungi</taxon>
        <taxon>Dikarya</taxon>
        <taxon>Ascomycota</taxon>
        <taxon>Pezizomycotina</taxon>
        <taxon>Sordariomycetes</taxon>
        <taxon>Xylariomycetidae</taxon>
        <taxon>Amphisphaeriales</taxon>
        <taxon>Apiosporaceae</taxon>
        <taxon>Apiospora</taxon>
    </lineage>
</organism>
<dbReference type="Gene3D" id="2.40.320.10">
    <property type="entry name" value="Hypothetical Protein Pfu-838710-001"/>
    <property type="match status" value="1"/>
</dbReference>
<dbReference type="EMBL" id="JAPCWZ010000006">
    <property type="protein sequence ID" value="KAK8859552.1"/>
    <property type="molecule type" value="Genomic_DNA"/>
</dbReference>
<dbReference type="PANTHER" id="PTHR14586:SF1">
    <property type="entry name" value="THIAMINE-TRIPHOSPHATASE"/>
    <property type="match status" value="1"/>
</dbReference>
<dbReference type="SUPFAM" id="SSF55154">
    <property type="entry name" value="CYTH-like phosphatases"/>
    <property type="match status" value="1"/>
</dbReference>
<evidence type="ECO:0000313" key="2">
    <source>
        <dbReference type="EMBL" id="KAK8859552.1"/>
    </source>
</evidence>
<name>A0ABR2I9R6_9PEZI</name>
<reference evidence="2 3" key="1">
    <citation type="journal article" date="2024" name="IMA Fungus">
        <title>Apiospora arundinis, a panoply of carbohydrate-active enzymes and secondary metabolites.</title>
        <authorList>
            <person name="Sorensen T."/>
            <person name="Petersen C."/>
            <person name="Muurmann A.T."/>
            <person name="Christiansen J.V."/>
            <person name="Brundto M.L."/>
            <person name="Overgaard C.K."/>
            <person name="Boysen A.T."/>
            <person name="Wollenberg R.D."/>
            <person name="Larsen T.O."/>
            <person name="Sorensen J.L."/>
            <person name="Nielsen K.L."/>
            <person name="Sondergaard T.E."/>
        </authorList>
    </citation>
    <scope>NUCLEOTIDE SEQUENCE [LARGE SCALE GENOMIC DNA]</scope>
    <source>
        <strain evidence="2 3">AAU 773</strain>
    </source>
</reference>
<dbReference type="InterPro" id="IPR033469">
    <property type="entry name" value="CYTH-like_dom_sf"/>
</dbReference>
<proteinExistence type="predicted"/>
<dbReference type="InterPro" id="IPR023577">
    <property type="entry name" value="CYTH_domain"/>
</dbReference>
<sequence>MWTLQHNLRQEHPQPKNLAMLHIFAQCRQSSSSFSRHARLASTSSSKDPIRRLEVERKFRVTPEALSSLRSDNRRLTFHSCYNLGKATTHNIYYDRDGLLFSKGVYVRRRDGRWEAKIRAGGDYINSAFMEIDGIQAVERAVKNIMVLPGFRSDLEEMLVPCADFVTDRESWMIDGKFKVDVDSTDFSHIIYLF</sequence>
<accession>A0ABR2I9R6</accession>